<dbReference type="GO" id="GO:0071973">
    <property type="term" value="P:bacterial-type flagellum-dependent cell motility"/>
    <property type="evidence" value="ECO:0007669"/>
    <property type="project" value="InterPro"/>
</dbReference>
<accession>A0A2U3AMQ4</accession>
<evidence type="ECO:0000259" key="5">
    <source>
        <dbReference type="Pfam" id="PF00700"/>
    </source>
</evidence>
<keyword evidence="6" id="KW-0282">Flagellum</keyword>
<dbReference type="InterPro" id="IPR001492">
    <property type="entry name" value="Flagellin"/>
</dbReference>
<keyword evidence="6" id="KW-0969">Cilium</keyword>
<dbReference type="InterPro" id="IPR013384">
    <property type="entry name" value="Flagell_FlgL"/>
</dbReference>
<dbReference type="OrthoDB" id="9758307at2"/>
<evidence type="ECO:0000256" key="1">
    <source>
        <dbReference type="ARBA" id="ARBA00004365"/>
    </source>
</evidence>
<name>A0A2U3AMQ4_9BACL</name>
<dbReference type="PANTHER" id="PTHR42792">
    <property type="entry name" value="FLAGELLIN"/>
    <property type="match status" value="1"/>
</dbReference>
<evidence type="ECO:0000256" key="3">
    <source>
        <dbReference type="ARBA" id="ARBA00023143"/>
    </source>
</evidence>
<feature type="domain" description="Flagellin C-terminal" evidence="5">
    <location>
        <begin position="232"/>
        <end position="306"/>
    </location>
</feature>
<comment type="similarity">
    <text evidence="2">Belongs to the bacterial flagellin family.</text>
</comment>
<dbReference type="GO" id="GO:0005198">
    <property type="term" value="F:structural molecule activity"/>
    <property type="evidence" value="ECO:0007669"/>
    <property type="project" value="InterPro"/>
</dbReference>
<comment type="subcellular location">
    <subcellularLocation>
        <location evidence="1">Bacterial flagellum</location>
    </subcellularLocation>
</comment>
<dbReference type="Gene3D" id="1.20.1330.10">
    <property type="entry name" value="f41 fragment of flagellin, N-terminal domain"/>
    <property type="match status" value="1"/>
</dbReference>
<keyword evidence="3" id="KW-0975">Bacterial flagellum</keyword>
<dbReference type="Pfam" id="PF00669">
    <property type="entry name" value="Flagellin_N"/>
    <property type="match status" value="1"/>
</dbReference>
<dbReference type="InterPro" id="IPR001029">
    <property type="entry name" value="Flagellin_N"/>
</dbReference>
<feature type="domain" description="Flagellin N-terminal" evidence="4">
    <location>
        <begin position="5"/>
        <end position="140"/>
    </location>
</feature>
<evidence type="ECO:0000256" key="2">
    <source>
        <dbReference type="ARBA" id="ARBA00005709"/>
    </source>
</evidence>
<dbReference type="InterPro" id="IPR046358">
    <property type="entry name" value="Flagellin_C"/>
</dbReference>
<dbReference type="EMBL" id="QFVR01000006">
    <property type="protein sequence ID" value="PWI25791.1"/>
    <property type="molecule type" value="Genomic_DNA"/>
</dbReference>
<keyword evidence="7" id="KW-1185">Reference proteome</keyword>
<dbReference type="SUPFAM" id="SSF64518">
    <property type="entry name" value="Phase 1 flagellin"/>
    <property type="match status" value="1"/>
</dbReference>
<dbReference type="GO" id="GO:0009424">
    <property type="term" value="C:bacterial-type flagellum hook"/>
    <property type="evidence" value="ECO:0007669"/>
    <property type="project" value="InterPro"/>
</dbReference>
<protein>
    <submittedName>
        <fullName evidence="6">Flagellar hook-associated protein FlgL</fullName>
    </submittedName>
</protein>
<dbReference type="NCBIfam" id="TIGR02550">
    <property type="entry name" value="flagell_flgL"/>
    <property type="match status" value="1"/>
</dbReference>
<organism evidence="6 7">
    <name type="scientific">Kurthia sibirica</name>
    <dbReference type="NCBI Taxonomy" id="202750"/>
    <lineage>
        <taxon>Bacteria</taxon>
        <taxon>Bacillati</taxon>
        <taxon>Bacillota</taxon>
        <taxon>Bacilli</taxon>
        <taxon>Bacillales</taxon>
        <taxon>Caryophanaceae</taxon>
        <taxon>Kurthia</taxon>
    </lineage>
</organism>
<reference evidence="6 7" key="1">
    <citation type="submission" date="2018-05" db="EMBL/GenBank/DDBJ databases">
        <title>Kurthia sibirica genome sequence.</title>
        <authorList>
            <person name="Maclea K.S."/>
            <person name="Goen A.E."/>
        </authorList>
    </citation>
    <scope>NUCLEOTIDE SEQUENCE [LARGE SCALE GENOMIC DNA]</scope>
    <source>
        <strain evidence="6 7">ATCC 49154</strain>
    </source>
</reference>
<keyword evidence="6" id="KW-0966">Cell projection</keyword>
<evidence type="ECO:0000313" key="6">
    <source>
        <dbReference type="EMBL" id="PWI25791.1"/>
    </source>
</evidence>
<dbReference type="RefSeq" id="WP_109305549.1">
    <property type="nucleotide sequence ID" value="NZ_BJUF01000049.1"/>
</dbReference>
<dbReference type="Pfam" id="PF00700">
    <property type="entry name" value="Flagellin_C"/>
    <property type="match status" value="1"/>
</dbReference>
<sequence length="307" mass="33680">MRVTQSMLSNNMLRNLSASYNKMGKLQEQLTTGSKLNRPSDDPVATIKGMGYRSTLVKNEQFTRNMNEVTSYLDSSDTSLGQVGDALKRVKELTVQAATDTTTDEDRMSIRTEIDQIRQQIRDVANTQVGDKYIFSGSNTLSPLYPDSTVNATAGTVILEANMGGNSENLPIELYDGIQINMNTNAKAMFKEIDDFMSNIQTAMTDPDILNAGSTSGTAIGDQLSKLAKITDHVLNVRAEVGAKENRVDSMMDRLSSQKLTVTKAMSNNEDVEYEATITQLITEESIHRAALSVGAKILQPTLVDFL</sequence>
<proteinExistence type="inferred from homology"/>
<dbReference type="AlphaFoldDB" id="A0A2U3AMQ4"/>
<gene>
    <name evidence="6" type="ORF">DEX24_06200</name>
</gene>
<dbReference type="PANTHER" id="PTHR42792:SF1">
    <property type="entry name" value="FLAGELLAR HOOK-ASSOCIATED PROTEIN 3"/>
    <property type="match status" value="1"/>
</dbReference>
<evidence type="ECO:0000313" key="7">
    <source>
        <dbReference type="Proteomes" id="UP000245938"/>
    </source>
</evidence>
<comment type="caution">
    <text evidence="6">The sequence shown here is derived from an EMBL/GenBank/DDBJ whole genome shotgun (WGS) entry which is preliminary data.</text>
</comment>
<evidence type="ECO:0000259" key="4">
    <source>
        <dbReference type="Pfam" id="PF00669"/>
    </source>
</evidence>
<dbReference type="Proteomes" id="UP000245938">
    <property type="component" value="Unassembled WGS sequence"/>
</dbReference>